<feature type="repeat" description="NHL" evidence="3">
    <location>
        <begin position="1432"/>
        <end position="1468"/>
    </location>
</feature>
<feature type="domain" description="PLAT" evidence="5">
    <location>
        <begin position="166"/>
        <end position="287"/>
    </location>
</feature>
<reference evidence="7" key="1">
    <citation type="submission" date="2021-02" db="EMBL/GenBank/DDBJ databases">
        <authorList>
            <person name="Nowell W R."/>
        </authorList>
    </citation>
    <scope>NUCLEOTIDE SEQUENCE</scope>
</reference>
<feature type="chain" id="PRO_5032631415" evidence="4">
    <location>
        <begin position="21"/>
        <end position="1873"/>
    </location>
</feature>
<feature type="domain" description="PLAT" evidence="5">
    <location>
        <begin position="296"/>
        <end position="416"/>
    </location>
</feature>
<sequence length="1873" mass="209450">MASRRICLWFLFLIITQSVGEDMQSVRISLMRGHKFSCATSSCLPFANMITSTIMKCQMACLAQIYCRAASFQQSTSSCDLFTDMSNEVAYMLPDTGITTMIVIAGSRSPPADSWFLDDITIEMPTKGRAFYFACHEWLSKEKGDGKTKRILKVQDSNQSSFRPLIPYEVTFYTGDVENAGCDCDVSLKLFGTTGSSSEHIIRKGERNFERGSIDPFQCELDDVGEPIKLRVTILPKGKKGRHSWFLQNIELIKHTKQNERQKTYLFGLNDWISKETDYHHDIPLTKGGKALLKETTYRVTVKTTDISGASCDCNVFIVISGANGDSGELELKHSSAHKNKFERNHEDVFMFENILSLGELTKLRIWHDDSSMLKNAWHLEYVQIDDTRTGETYTFPCNKWLSSKKEDRQIVRELVCSNDSPSTSRRGSLTPSGKVPYEIEISTSDKQNAGTTQHAWIILEGNKKRSEKFHMKNTPHNKILRGGQTDTFTFECRSLGELRRIILGHKERPEYPLKTYEGREAMWHVAHVTVTDPSTGVKFEFPVRKWIDINNEGDVFECAEKKEDTIAQQRHRHTIKYKIIVHTGDVSHAGTDANVSIILYGTLGDTGIRGLKQKGRNLFERGQVDEFIIECLDLGELTKLHIEHDNAMISPDWFLDKVEVINMDTNETIGFPCNRWLGLSFNQPKFLPTATWNSNGITLANRSIVGQLPSAFFVSTNNTIYAANRETNTIVIWEEENVNPTKIISGNFTKPYSLFVTSNGDIYIDDGYENGRVQKWIVETNIFVTVMNVGSLCFGLFVDINDNLYCSMRNHHQVVKRSLHDSVMTSNRVAAGTGIQGSASNELSYPHGIFVDVNLDLYVADCQNNRVQLFQSGESNGITVAGSKSLNPTVTLRCPTGIILDAEKYLFIVDQYNSRIVGSGLNGFRCLVGCDGTGSQSSQLNNPSSFSFDSYGNMFVNDQWNNRIQKFLLMKESSALSFNQPKFCPTAIWNPDGITFADQSIVGQDPRAIFVNTNNTIYVANQENNTIVIWDEQSVNPTKIISGNFTKPYSLFVTSNGDIYINDGENNGRVQKRSAETSTFVTVMNVKSSCVGLFVDVNDTLYCSMSHYNQVVKRSLYDSMMTLNRVAAGTGIYGYGSNELAGPRGIFVDVNLDLYVADCYNHRVQLFQSGESNGITVAGSESLNPTIELYYPSGIILDAEKYLFILDQHNNRIVGSSSNGFRCLVGCYGIGSQSNQLNNPFSFSFDHSGNIFVTDSNNDRIQKFQYLEESCGLSYNQPKFLPTPIWNSNGITLANQSIVGEYPNAIFVNTNNTIYVVNRENNAILIWHEESVYPTKIISGDFTKSNSLFVTSNGDIYIDDGYENGRVQKWIVETNTFVTVMNVSTSCVDLFVDINDTLYCSMSDYDQVVKRSLHDSMMTSNRVAAGTGIQGSASNELSYPHGIFVDVNLDLYVADCQNDRVQLFQSGESNGITVAGSKSLNPTVTLRCPTGIILDAEKYLFIVDYGNSRIVGSGVTGFRCLVGCHGRGSLSSQLNSPVSFSFDSYGNMFVNDQWNNRIQKFLLMKESSRLSFNQPKFCPTATWNSNGITIANQSIVGSDPRAIFVDTNNTIYAANRENNTIIMWHEESVNPTKIIYGNFTNSESLFVTSNGDIYIDDGVINGRVQKWSAETNTFVTVMNVNSSCVGLFVDIHDTLHCSMPDYHQVVKRSLHDAVMTSNRVAAGTGIRGSASNQLAGPRGIFVDVNLDLYVADCFNNRIQLFPSGESNGITVAGSVSVNPTITLRYPTGIILDAKKYIFIVDSYNHRIISSSLNGFRCLVGCYGVGSQSNQLYYPFSFSFDHSGNMFVTDSSNHRIQKFRYLEESCGKFRMIE</sequence>
<evidence type="ECO:0000256" key="1">
    <source>
        <dbReference type="ARBA" id="ARBA00022737"/>
    </source>
</evidence>
<dbReference type="InterPro" id="IPR001024">
    <property type="entry name" value="PLAT/LH2_dom"/>
</dbReference>
<dbReference type="PANTHER" id="PTHR45901">
    <property type="entry name" value="PROTEIN CBG12474"/>
    <property type="match status" value="1"/>
</dbReference>
<proteinExistence type="predicted"/>
<feature type="signal peptide" evidence="4">
    <location>
        <begin position="1"/>
        <end position="20"/>
    </location>
</feature>
<feature type="domain" description="PLAT" evidence="5">
    <location>
        <begin position="576"/>
        <end position="692"/>
    </location>
</feature>
<gene>
    <name evidence="7" type="ORF">JYZ213_LOCUS34324</name>
</gene>
<dbReference type="InterPro" id="IPR011042">
    <property type="entry name" value="6-blade_b-propeller_TolB-like"/>
</dbReference>
<dbReference type="SUPFAM" id="SSF101898">
    <property type="entry name" value="NHL repeat"/>
    <property type="match status" value="4"/>
</dbReference>
<dbReference type="InterPro" id="IPR003609">
    <property type="entry name" value="Pan_app"/>
</dbReference>
<feature type="domain" description="Apple" evidence="6">
    <location>
        <begin position="38"/>
        <end position="105"/>
    </location>
</feature>
<dbReference type="CDD" id="cd05819">
    <property type="entry name" value="NHL"/>
    <property type="match status" value="4"/>
</dbReference>
<dbReference type="Gene3D" id="2.40.10.500">
    <property type="match status" value="2"/>
</dbReference>
<comment type="caution">
    <text evidence="7">The sequence shown here is derived from an EMBL/GenBank/DDBJ whole genome shotgun (WGS) entry which is preliminary data.</text>
</comment>
<dbReference type="Gene3D" id="2.40.180.10">
    <property type="entry name" value="Catalase core domain"/>
    <property type="match status" value="2"/>
</dbReference>
<dbReference type="InterPro" id="IPR052970">
    <property type="entry name" value="Inner_ear_hair_cell_LOXHD"/>
</dbReference>
<keyword evidence="4" id="KW-0732">Signal</keyword>
<accession>A0A815GFK4</accession>
<dbReference type="Gene3D" id="2.60.60.20">
    <property type="entry name" value="PLAT/LH2 domain"/>
    <property type="match status" value="3"/>
</dbReference>
<evidence type="ECO:0000256" key="2">
    <source>
        <dbReference type="PROSITE-ProRule" id="PRU00152"/>
    </source>
</evidence>
<dbReference type="PANTHER" id="PTHR45901:SF4">
    <property type="entry name" value="PLAT DOMAIN-CONTAINING PROTEIN"/>
    <property type="match status" value="1"/>
</dbReference>
<dbReference type="Pfam" id="PF01436">
    <property type="entry name" value="NHL"/>
    <property type="match status" value="2"/>
</dbReference>
<evidence type="ECO:0000259" key="5">
    <source>
        <dbReference type="PROSITE" id="PS50095"/>
    </source>
</evidence>
<dbReference type="PROSITE" id="PS50948">
    <property type="entry name" value="PAN"/>
    <property type="match status" value="1"/>
</dbReference>
<dbReference type="Gene3D" id="2.120.10.30">
    <property type="entry name" value="TolB, C-terminal domain"/>
    <property type="match status" value="5"/>
</dbReference>
<feature type="repeat" description="NHL" evidence="3">
    <location>
        <begin position="1130"/>
        <end position="1171"/>
    </location>
</feature>
<evidence type="ECO:0000256" key="3">
    <source>
        <dbReference type="PROSITE-ProRule" id="PRU00504"/>
    </source>
</evidence>
<evidence type="ECO:0000313" key="8">
    <source>
        <dbReference type="Proteomes" id="UP000663845"/>
    </source>
</evidence>
<evidence type="ECO:0000256" key="4">
    <source>
        <dbReference type="SAM" id="SignalP"/>
    </source>
</evidence>
<feature type="domain" description="PLAT" evidence="5">
    <location>
        <begin position="436"/>
        <end position="562"/>
    </location>
</feature>
<organism evidence="7 8">
    <name type="scientific">Adineta steineri</name>
    <dbReference type="NCBI Taxonomy" id="433720"/>
    <lineage>
        <taxon>Eukaryota</taxon>
        <taxon>Metazoa</taxon>
        <taxon>Spiralia</taxon>
        <taxon>Gnathifera</taxon>
        <taxon>Rotifera</taxon>
        <taxon>Eurotatoria</taxon>
        <taxon>Bdelloidea</taxon>
        <taxon>Adinetida</taxon>
        <taxon>Adinetidae</taxon>
        <taxon>Adineta</taxon>
    </lineage>
</organism>
<feature type="domain" description="PLAT" evidence="5">
    <location>
        <begin position="24"/>
        <end position="153"/>
    </location>
</feature>
<dbReference type="SMART" id="SM00308">
    <property type="entry name" value="LH2"/>
    <property type="match status" value="3"/>
</dbReference>
<comment type="caution">
    <text evidence="2">Lacks conserved residue(s) required for the propagation of feature annotation.</text>
</comment>
<dbReference type="PROSITE" id="PS50890">
    <property type="entry name" value="PUA"/>
    <property type="match status" value="1"/>
</dbReference>
<dbReference type="SUPFAM" id="SSF49723">
    <property type="entry name" value="Lipase/lipooxygenase domain (PLAT/LH2 domain)"/>
    <property type="match status" value="5"/>
</dbReference>
<dbReference type="CDD" id="cd01756">
    <property type="entry name" value="PLAT_repeat"/>
    <property type="match status" value="2"/>
</dbReference>
<dbReference type="PROSITE" id="PS51125">
    <property type="entry name" value="NHL"/>
    <property type="match status" value="4"/>
</dbReference>
<feature type="repeat" description="NHL" evidence="3">
    <location>
        <begin position="838"/>
        <end position="874"/>
    </location>
</feature>
<dbReference type="EMBL" id="CAJNOG010000695">
    <property type="protein sequence ID" value="CAF1337888.1"/>
    <property type="molecule type" value="Genomic_DNA"/>
</dbReference>
<dbReference type="Pfam" id="PF01477">
    <property type="entry name" value="PLAT"/>
    <property type="match status" value="4"/>
</dbReference>
<protein>
    <submittedName>
        <fullName evidence="7">Uncharacterized protein</fullName>
    </submittedName>
</protein>
<keyword evidence="1" id="KW-0677">Repeat</keyword>
<evidence type="ECO:0000259" key="6">
    <source>
        <dbReference type="PROSITE" id="PS50948"/>
    </source>
</evidence>
<dbReference type="InterPro" id="IPR036392">
    <property type="entry name" value="PLAT/LH2_dom_sf"/>
</dbReference>
<name>A0A815GFK4_9BILA</name>
<evidence type="ECO:0000313" key="7">
    <source>
        <dbReference type="EMBL" id="CAF1337888.1"/>
    </source>
</evidence>
<dbReference type="PROSITE" id="PS50095">
    <property type="entry name" value="PLAT"/>
    <property type="match status" value="5"/>
</dbReference>
<feature type="repeat" description="NHL" evidence="3">
    <location>
        <begin position="1726"/>
        <end position="1765"/>
    </location>
</feature>
<dbReference type="InterPro" id="IPR001258">
    <property type="entry name" value="NHL_repeat"/>
</dbReference>
<dbReference type="Proteomes" id="UP000663845">
    <property type="component" value="Unassembled WGS sequence"/>
</dbReference>